<evidence type="ECO:0000313" key="1">
    <source>
        <dbReference type="EMBL" id="PTX50337.1"/>
    </source>
</evidence>
<name>A0A2T6B2M1_9BACL</name>
<dbReference type="AlphaFoldDB" id="A0A2T6B2M1"/>
<dbReference type="Proteomes" id="UP000244240">
    <property type="component" value="Unassembled WGS sequence"/>
</dbReference>
<comment type="caution">
    <text evidence="1">The sequence shown here is derived from an EMBL/GenBank/DDBJ whole genome shotgun (WGS) entry which is preliminary data.</text>
</comment>
<reference evidence="1 2" key="1">
    <citation type="submission" date="2018-04" db="EMBL/GenBank/DDBJ databases">
        <title>Genomic Encyclopedia of Archaeal and Bacterial Type Strains, Phase II (KMG-II): from individual species to whole genera.</title>
        <authorList>
            <person name="Goeker M."/>
        </authorList>
    </citation>
    <scope>NUCLEOTIDE SEQUENCE [LARGE SCALE GENOMIC DNA]</scope>
    <source>
        <strain evidence="1 2">DSM 45787</strain>
    </source>
</reference>
<accession>A0A2T6B2M1</accession>
<keyword evidence="2" id="KW-1185">Reference proteome</keyword>
<protein>
    <submittedName>
        <fullName evidence="1">Uncharacterized protein</fullName>
    </submittedName>
</protein>
<organism evidence="1 2">
    <name type="scientific">Melghirimyces profundicolus</name>
    <dbReference type="NCBI Taxonomy" id="1242148"/>
    <lineage>
        <taxon>Bacteria</taxon>
        <taxon>Bacillati</taxon>
        <taxon>Bacillota</taxon>
        <taxon>Bacilli</taxon>
        <taxon>Bacillales</taxon>
        <taxon>Thermoactinomycetaceae</taxon>
        <taxon>Melghirimyces</taxon>
    </lineage>
</organism>
<proteinExistence type="predicted"/>
<gene>
    <name evidence="1" type="ORF">C8P63_1373</name>
</gene>
<sequence>MVSLGQLERDLSKLFRLDAFDPDPAFSRFLPAVYEETDLDWRRELEPVFTETFNGWMIRGEAEVGRVFLAVFPADGVGKRDPDETLAGGSLWNGIRLGSPREVVGMKNKEPSTRGWKVLYSSLLFSSFRIRFSSGVTKRVFCSS</sequence>
<dbReference type="EMBL" id="QBKR01000037">
    <property type="protein sequence ID" value="PTX50337.1"/>
    <property type="molecule type" value="Genomic_DNA"/>
</dbReference>
<evidence type="ECO:0000313" key="2">
    <source>
        <dbReference type="Proteomes" id="UP000244240"/>
    </source>
</evidence>